<proteinExistence type="inferred from homology"/>
<dbReference type="FunFam" id="3.40.50.300:FF:004039">
    <property type="entry name" value="ATP synthase subunit alpha, mitochondrial"/>
    <property type="match status" value="1"/>
</dbReference>
<sequence>MNKQSQKSKEVGLVMSVRDYMVTLNGLPEISINEIIKNKSTGAHAWISKLDGEVVEAFLFDQNTPAYPGDVFFRTGEPLSVPASEGLLGRIISPLGLPLDGKSAAHSPTSMLLEKSPPKIDQRRLITDQLVTGFAAVDSLLPLGKGQRELVLGDPRSGKSVFLAEIFANQKDTGVICIWAAIGQPIVQIKGVVENLKKLGALKNTIVVATSSSEPVPVIFLTPHAALSIAEYFQEQGRDVLVVLDDMGTHAKTYRAISLLARRKPGREAYPGDTFWQHARLLERAGNFTKGSITVLPVIEVDLSEFTTFIPTNLMATTDGHLLFRADLSNQGQRPAIDIARSVTRVGRQTQTHLQNLLSDRVKSILARSKELATLSHLASTLPQETQTAIAQSQAIEEILRQEGTCLSEEVQTILFGLVFTNLGKTKDVKFWATLKKTLPEKVRKDKALQKLAGDVLKFETLEDLTKALEKSKIK</sequence>
<keyword evidence="9" id="KW-0066">ATP synthesis</keyword>
<keyword evidence="6" id="KW-0406">Ion transport</keyword>
<dbReference type="SUPFAM" id="SSF52540">
    <property type="entry name" value="P-loop containing nucleoside triphosphate hydrolases"/>
    <property type="match status" value="1"/>
</dbReference>
<dbReference type="AlphaFoldDB" id="A0A1G1V1T3"/>
<dbReference type="STRING" id="1797513.A2782_02650"/>
<evidence type="ECO:0000259" key="10">
    <source>
        <dbReference type="Pfam" id="PF00006"/>
    </source>
</evidence>
<dbReference type="PANTHER" id="PTHR48082">
    <property type="entry name" value="ATP SYNTHASE SUBUNIT ALPHA, MITOCHONDRIAL"/>
    <property type="match status" value="1"/>
</dbReference>
<gene>
    <name evidence="11" type="ORF">A2782_02650</name>
</gene>
<evidence type="ECO:0000256" key="2">
    <source>
        <dbReference type="ARBA" id="ARBA00022448"/>
    </source>
</evidence>
<comment type="caution">
    <text evidence="11">The sequence shown here is derived from an EMBL/GenBank/DDBJ whole genome shotgun (WGS) entry which is preliminary data.</text>
</comment>
<dbReference type="InterPro" id="IPR000194">
    <property type="entry name" value="ATPase_F1/V1/A1_a/bsu_nucl-bd"/>
</dbReference>
<keyword evidence="2" id="KW-0813">Transport</keyword>
<evidence type="ECO:0000256" key="3">
    <source>
        <dbReference type="ARBA" id="ARBA00022741"/>
    </source>
</evidence>
<dbReference type="SUPFAM" id="SSF50615">
    <property type="entry name" value="N-terminal domain of alpha and beta subunits of F1 ATP synthase"/>
    <property type="match status" value="1"/>
</dbReference>
<protein>
    <recommendedName>
        <fullName evidence="10">ATPase F1/V1/A1 complex alpha/beta subunit nucleotide-binding domain-containing protein</fullName>
    </recommendedName>
</protein>
<evidence type="ECO:0000256" key="8">
    <source>
        <dbReference type="ARBA" id="ARBA00023196"/>
    </source>
</evidence>
<keyword evidence="4" id="KW-0375">Hydrogen ion transport</keyword>
<evidence type="ECO:0000313" key="12">
    <source>
        <dbReference type="Proteomes" id="UP000177967"/>
    </source>
</evidence>
<dbReference type="GO" id="GO:0045259">
    <property type="term" value="C:proton-transporting ATP synthase complex"/>
    <property type="evidence" value="ECO:0007669"/>
    <property type="project" value="UniProtKB-KW"/>
</dbReference>
<keyword evidence="7" id="KW-0472">Membrane</keyword>
<dbReference type="InterPro" id="IPR027417">
    <property type="entry name" value="P-loop_NTPase"/>
</dbReference>
<dbReference type="Proteomes" id="UP000177967">
    <property type="component" value="Unassembled WGS sequence"/>
</dbReference>
<keyword evidence="3" id="KW-0547">Nucleotide-binding</keyword>
<dbReference type="EMBL" id="MHBW01000011">
    <property type="protein sequence ID" value="OGY09349.1"/>
    <property type="molecule type" value="Genomic_DNA"/>
</dbReference>
<keyword evidence="8" id="KW-0139">CF(1)</keyword>
<dbReference type="Gene3D" id="3.40.50.12240">
    <property type="match status" value="1"/>
</dbReference>
<evidence type="ECO:0000256" key="6">
    <source>
        <dbReference type="ARBA" id="ARBA00023065"/>
    </source>
</evidence>
<evidence type="ECO:0000256" key="5">
    <source>
        <dbReference type="ARBA" id="ARBA00022840"/>
    </source>
</evidence>
<dbReference type="InterPro" id="IPR036121">
    <property type="entry name" value="ATPase_F1/V1/A1_a/bsu_N_sf"/>
</dbReference>
<evidence type="ECO:0000256" key="4">
    <source>
        <dbReference type="ARBA" id="ARBA00022781"/>
    </source>
</evidence>
<evidence type="ECO:0000256" key="1">
    <source>
        <dbReference type="ARBA" id="ARBA00008936"/>
    </source>
</evidence>
<dbReference type="PANTHER" id="PTHR48082:SF2">
    <property type="entry name" value="ATP SYNTHASE SUBUNIT ALPHA, MITOCHONDRIAL"/>
    <property type="match status" value="1"/>
</dbReference>
<dbReference type="GO" id="GO:0005524">
    <property type="term" value="F:ATP binding"/>
    <property type="evidence" value="ECO:0007669"/>
    <property type="project" value="UniProtKB-KW"/>
</dbReference>
<accession>A0A1G1V1T3</accession>
<evidence type="ECO:0000313" key="11">
    <source>
        <dbReference type="EMBL" id="OGY09349.1"/>
    </source>
</evidence>
<dbReference type="Pfam" id="PF00006">
    <property type="entry name" value="ATP-synt_ab"/>
    <property type="match status" value="1"/>
</dbReference>
<organism evidence="11 12">
    <name type="scientific">Candidatus Blackburnbacteria bacterium RIFCSPHIGHO2_01_FULL_43_15b</name>
    <dbReference type="NCBI Taxonomy" id="1797513"/>
    <lineage>
        <taxon>Bacteria</taxon>
        <taxon>Candidatus Blackburniibacteriota</taxon>
    </lineage>
</organism>
<evidence type="ECO:0000256" key="9">
    <source>
        <dbReference type="ARBA" id="ARBA00023310"/>
    </source>
</evidence>
<feature type="domain" description="ATPase F1/V1/A1 complex alpha/beta subunit nucleotide-binding" evidence="10">
    <location>
        <begin position="133"/>
        <end position="343"/>
    </location>
</feature>
<evidence type="ECO:0000256" key="7">
    <source>
        <dbReference type="ARBA" id="ARBA00023136"/>
    </source>
</evidence>
<dbReference type="InterPro" id="IPR005294">
    <property type="entry name" value="ATP_synth_F1_asu"/>
</dbReference>
<dbReference type="GO" id="GO:0046933">
    <property type="term" value="F:proton-transporting ATP synthase activity, rotational mechanism"/>
    <property type="evidence" value="ECO:0007669"/>
    <property type="project" value="InterPro"/>
</dbReference>
<comment type="similarity">
    <text evidence="1">Belongs to the ATPase alpha/beta chains family.</text>
</comment>
<name>A0A1G1V1T3_9BACT</name>
<reference evidence="11 12" key="1">
    <citation type="journal article" date="2016" name="Nat. Commun.">
        <title>Thousands of microbial genomes shed light on interconnected biogeochemical processes in an aquifer system.</title>
        <authorList>
            <person name="Anantharaman K."/>
            <person name="Brown C.T."/>
            <person name="Hug L.A."/>
            <person name="Sharon I."/>
            <person name="Castelle C.J."/>
            <person name="Probst A.J."/>
            <person name="Thomas B.C."/>
            <person name="Singh A."/>
            <person name="Wilkins M.J."/>
            <person name="Karaoz U."/>
            <person name="Brodie E.L."/>
            <person name="Williams K.H."/>
            <person name="Hubbard S.S."/>
            <person name="Banfield J.F."/>
        </authorList>
    </citation>
    <scope>NUCLEOTIDE SEQUENCE [LARGE SCALE GENOMIC DNA]</scope>
</reference>
<keyword evidence="5" id="KW-0067">ATP-binding</keyword>
<dbReference type="GO" id="GO:0043531">
    <property type="term" value="F:ADP binding"/>
    <property type="evidence" value="ECO:0007669"/>
    <property type="project" value="TreeGrafter"/>
</dbReference>